<comment type="caution">
    <text evidence="1">The sequence shown here is derived from an EMBL/GenBank/DDBJ whole genome shotgun (WGS) entry which is preliminary data.</text>
</comment>
<evidence type="ECO:0000313" key="1">
    <source>
        <dbReference type="EMBL" id="KAK9029862.1"/>
    </source>
</evidence>
<dbReference type="Proteomes" id="UP001396334">
    <property type="component" value="Unassembled WGS sequence"/>
</dbReference>
<organism evidence="1 2">
    <name type="scientific">Hibiscus sabdariffa</name>
    <name type="common">roselle</name>
    <dbReference type="NCBI Taxonomy" id="183260"/>
    <lineage>
        <taxon>Eukaryota</taxon>
        <taxon>Viridiplantae</taxon>
        <taxon>Streptophyta</taxon>
        <taxon>Embryophyta</taxon>
        <taxon>Tracheophyta</taxon>
        <taxon>Spermatophyta</taxon>
        <taxon>Magnoliopsida</taxon>
        <taxon>eudicotyledons</taxon>
        <taxon>Gunneridae</taxon>
        <taxon>Pentapetalae</taxon>
        <taxon>rosids</taxon>
        <taxon>malvids</taxon>
        <taxon>Malvales</taxon>
        <taxon>Malvaceae</taxon>
        <taxon>Malvoideae</taxon>
        <taxon>Hibiscus</taxon>
    </lineage>
</organism>
<sequence>MSKACIKSNHIHSPPAAESWAVKGQRICQDTTPSIVKVQLQVSLTKCIKFLTRKKEVTTLWQEKRDGQVSTFQETIIASDGEGIVLTLENSQKTSRSNGGSA</sequence>
<protein>
    <submittedName>
        <fullName evidence="1">Uncharacterized protein</fullName>
    </submittedName>
</protein>
<reference evidence="1 2" key="1">
    <citation type="journal article" date="2024" name="G3 (Bethesda)">
        <title>Genome assembly of Hibiscus sabdariffa L. provides insights into metabolisms of medicinal natural products.</title>
        <authorList>
            <person name="Kim T."/>
        </authorList>
    </citation>
    <scope>NUCLEOTIDE SEQUENCE [LARGE SCALE GENOMIC DNA]</scope>
    <source>
        <strain evidence="1">TK-2024</strain>
        <tissue evidence="1">Old leaves</tissue>
    </source>
</reference>
<keyword evidence="2" id="KW-1185">Reference proteome</keyword>
<name>A0ABR2SX83_9ROSI</name>
<proteinExistence type="predicted"/>
<gene>
    <name evidence="1" type="ORF">V6N11_031306</name>
</gene>
<accession>A0ABR2SX83</accession>
<evidence type="ECO:0000313" key="2">
    <source>
        <dbReference type="Proteomes" id="UP001396334"/>
    </source>
</evidence>
<dbReference type="EMBL" id="JBBPBN010000010">
    <property type="protein sequence ID" value="KAK9029862.1"/>
    <property type="molecule type" value="Genomic_DNA"/>
</dbReference>